<dbReference type="Proteomes" id="UP000559027">
    <property type="component" value="Unassembled WGS sequence"/>
</dbReference>
<sequence length="67" mass="6991">MNFRSVAAFVTVAFFAVAQASPIPAADPDAVAIMKTTTGGDIAAIVETPATPGEQNVEERGCRFFCI</sequence>
<dbReference type="AlphaFoldDB" id="A0A8H5CPW4"/>
<dbReference type="EMBL" id="JAACJO010000056">
    <property type="protein sequence ID" value="KAF5344828.1"/>
    <property type="molecule type" value="Genomic_DNA"/>
</dbReference>
<comment type="caution">
    <text evidence="2">The sequence shown here is derived from an EMBL/GenBank/DDBJ whole genome shotgun (WGS) entry which is preliminary data.</text>
</comment>
<protein>
    <submittedName>
        <fullName evidence="2">Uncharacterized protein</fullName>
    </submittedName>
</protein>
<evidence type="ECO:0000313" key="3">
    <source>
        <dbReference type="Proteomes" id="UP000559027"/>
    </source>
</evidence>
<keyword evidence="3" id="KW-1185">Reference proteome</keyword>
<reference evidence="2 3" key="1">
    <citation type="journal article" date="2020" name="ISME J.">
        <title>Uncovering the hidden diversity of litter-decomposition mechanisms in mushroom-forming fungi.</title>
        <authorList>
            <person name="Floudas D."/>
            <person name="Bentzer J."/>
            <person name="Ahren D."/>
            <person name="Johansson T."/>
            <person name="Persson P."/>
            <person name="Tunlid A."/>
        </authorList>
    </citation>
    <scope>NUCLEOTIDE SEQUENCE [LARGE SCALE GENOMIC DNA]</scope>
    <source>
        <strain evidence="2 3">CBS 146.42</strain>
    </source>
</reference>
<proteinExistence type="predicted"/>
<organism evidence="2 3">
    <name type="scientific">Leucocoprinus leucothites</name>
    <dbReference type="NCBI Taxonomy" id="201217"/>
    <lineage>
        <taxon>Eukaryota</taxon>
        <taxon>Fungi</taxon>
        <taxon>Dikarya</taxon>
        <taxon>Basidiomycota</taxon>
        <taxon>Agaricomycotina</taxon>
        <taxon>Agaricomycetes</taxon>
        <taxon>Agaricomycetidae</taxon>
        <taxon>Agaricales</taxon>
        <taxon>Agaricineae</taxon>
        <taxon>Agaricaceae</taxon>
        <taxon>Leucocoprinus</taxon>
    </lineage>
</organism>
<feature type="signal peptide" evidence="1">
    <location>
        <begin position="1"/>
        <end position="20"/>
    </location>
</feature>
<evidence type="ECO:0000313" key="2">
    <source>
        <dbReference type="EMBL" id="KAF5344828.1"/>
    </source>
</evidence>
<keyword evidence="1" id="KW-0732">Signal</keyword>
<evidence type="ECO:0000256" key="1">
    <source>
        <dbReference type="SAM" id="SignalP"/>
    </source>
</evidence>
<name>A0A8H5CPW4_9AGAR</name>
<accession>A0A8H5CPW4</accession>
<gene>
    <name evidence="2" type="ORF">D9756_011090</name>
</gene>
<feature type="chain" id="PRO_5034248044" evidence="1">
    <location>
        <begin position="21"/>
        <end position="67"/>
    </location>
</feature>